<dbReference type="AlphaFoldDB" id="A0A5M7BJZ7"/>
<dbReference type="Proteomes" id="UP000323946">
    <property type="component" value="Unassembled WGS sequence"/>
</dbReference>
<sequence length="337" mass="36530">MSVHVPALDDTVSIDAAAVTRYQRIWAPNGDPAVEFVLEDGGGARPLIITVGDVVYQPVSPRAVLGSGLGIEITDAPHLVSYAEMEDAAERAARRAEGPGPFDLDSLGASFLLVRCFIVAATLNGLRPVRSVAWWQRGWDALGGDLWPSNYRADPVWDELALEAADLELTSSAAREDGGAAAARVGVEDFRRLEPTLTAVGLDEDFASLWRASVPITPARFAEILLNRVDDARADVALYPEGAGSVDVTVRNQDSSALLQFSWPDAEELHVDEIRITGSLAHTGLFQRLIFNTERLASALGFQRITLLASETGALAFARTGYPRDPELHRAMLRNFR</sequence>
<dbReference type="OrthoDB" id="3369110at2"/>
<gene>
    <name evidence="1" type="ORF">F1721_28725</name>
</gene>
<proteinExistence type="predicted"/>
<dbReference type="RefSeq" id="WP_150069927.1">
    <property type="nucleotide sequence ID" value="NZ_VWPH01000015.1"/>
</dbReference>
<keyword evidence="2" id="KW-1185">Reference proteome</keyword>
<evidence type="ECO:0000313" key="2">
    <source>
        <dbReference type="Proteomes" id="UP000323946"/>
    </source>
</evidence>
<comment type="caution">
    <text evidence="1">The sequence shown here is derived from an EMBL/GenBank/DDBJ whole genome shotgun (WGS) entry which is preliminary data.</text>
</comment>
<accession>A0A5M7BJZ7</accession>
<reference evidence="1 2" key="1">
    <citation type="submission" date="2019-09" db="EMBL/GenBank/DDBJ databases">
        <title>Draft genome sequence of the thermophilic Saccharopolyspora hirsuta VKM Ac-666T.</title>
        <authorList>
            <person name="Lobastova T.G."/>
            <person name="Fokina V."/>
            <person name="Bragin E.Y."/>
            <person name="Shtratnikova V.Y."/>
            <person name="Starodumova I.P."/>
            <person name="Tarlachkov S.V."/>
            <person name="Donova M.V."/>
        </authorList>
    </citation>
    <scope>NUCLEOTIDE SEQUENCE [LARGE SCALE GENOMIC DNA]</scope>
    <source>
        <strain evidence="1 2">VKM Ac-666</strain>
    </source>
</reference>
<dbReference type="EMBL" id="VWPH01000015">
    <property type="protein sequence ID" value="KAA5828427.1"/>
    <property type="molecule type" value="Genomic_DNA"/>
</dbReference>
<organism evidence="1 2">
    <name type="scientific">Saccharopolyspora hirsuta</name>
    <dbReference type="NCBI Taxonomy" id="1837"/>
    <lineage>
        <taxon>Bacteria</taxon>
        <taxon>Bacillati</taxon>
        <taxon>Actinomycetota</taxon>
        <taxon>Actinomycetes</taxon>
        <taxon>Pseudonocardiales</taxon>
        <taxon>Pseudonocardiaceae</taxon>
        <taxon>Saccharopolyspora</taxon>
    </lineage>
</organism>
<evidence type="ECO:0000313" key="1">
    <source>
        <dbReference type="EMBL" id="KAA5828427.1"/>
    </source>
</evidence>
<name>A0A5M7BJZ7_SACHI</name>
<protein>
    <submittedName>
        <fullName evidence="1">Uncharacterized protein</fullName>
    </submittedName>
</protein>